<proteinExistence type="predicted"/>
<keyword evidence="2" id="KW-1185">Reference proteome</keyword>
<gene>
    <name evidence="1" type="ORF">AN396_02925</name>
</gene>
<evidence type="ECO:0000313" key="1">
    <source>
        <dbReference type="EMBL" id="ONI41903.1"/>
    </source>
</evidence>
<evidence type="ECO:0000313" key="2">
    <source>
        <dbReference type="Proteomes" id="UP000188605"/>
    </source>
</evidence>
<protein>
    <submittedName>
        <fullName evidence="1">Uncharacterized protein</fullName>
    </submittedName>
</protein>
<reference evidence="1" key="1">
    <citation type="submission" date="2016-08" db="EMBL/GenBank/DDBJ databases">
        <authorList>
            <person name="Ngugi D.K."/>
            <person name="Miyake S."/>
            <person name="Stingl U."/>
        </authorList>
    </citation>
    <scope>NUCLEOTIDE SEQUENCE</scope>
    <source>
        <strain evidence="1">SCG-B11WGA-EpuloA1</strain>
    </source>
</reference>
<organism evidence="1 2">
    <name type="scientific">Candidatus Epulonipiscium fishelsonii</name>
    <dbReference type="NCBI Taxonomy" id="77094"/>
    <lineage>
        <taxon>Bacteria</taxon>
        <taxon>Bacillati</taxon>
        <taxon>Bacillota</taxon>
        <taxon>Clostridia</taxon>
        <taxon>Lachnospirales</taxon>
        <taxon>Lachnospiraceae</taxon>
        <taxon>Candidatus Epulonipiscium</taxon>
    </lineage>
</organism>
<dbReference type="EMBL" id="LJDB01000026">
    <property type="protein sequence ID" value="ONI41903.1"/>
    <property type="molecule type" value="Genomic_DNA"/>
</dbReference>
<dbReference type="Proteomes" id="UP000188605">
    <property type="component" value="Unassembled WGS sequence"/>
</dbReference>
<name>A0ACC8XF13_9FIRM</name>
<accession>A0ACC8XF13</accession>
<comment type="caution">
    <text evidence="1">The sequence shown here is derived from an EMBL/GenBank/DDBJ whole genome shotgun (WGS) entry which is preliminary data.</text>
</comment>
<sequence length="388" mass="44357">MFKKFFKKKNESTSTDNIKDFALRNLSEITAFNATLKGEELFLNEHNIKIYITIHEVTQIGGGYSACLNFVLQKAAENKPCIIEEFHQMVAGMGANVNQAICHVVANFESTCMEALNSMLLDSNKLCKFDTDTNSFNVYGGNTLITSFSPTAQNITLENGELFDIIKPKLNDYLNNSNVSWINIFCVSNGIKEVRINSVIIPELSDMLDKFISKYEQEPFISFKNTYLLKSEKPNLFPYSKQEVEKYIDQSIEIFNDERLNPSADDDTIDTLNNIIKDEALSTELISWIPEILAEMLMSEVTFLDTMILATPTEQIQVKKSKFTHYYWVYHYLENLFNNRKLDKDCLLYLIARSASFKTMNDALNNGSNPGNLLSVTAYFVPENYIVR</sequence>